<evidence type="ECO:0000313" key="4">
    <source>
        <dbReference type="EMBL" id="OEU09104.1"/>
    </source>
</evidence>
<gene>
    <name evidence="4" type="ORF">FRACYDRAFT_249017</name>
</gene>
<dbReference type="AlphaFoldDB" id="A0A1E7ETJ1"/>
<dbReference type="GO" id="GO:0050660">
    <property type="term" value="F:flavin adenine dinucleotide binding"/>
    <property type="evidence" value="ECO:0007669"/>
    <property type="project" value="TreeGrafter"/>
</dbReference>
<name>A0A1E7ETJ1_9STRA</name>
<keyword evidence="5" id="KW-1185">Reference proteome</keyword>
<dbReference type="Gene3D" id="3.40.50.360">
    <property type="match status" value="1"/>
</dbReference>
<evidence type="ECO:0000313" key="5">
    <source>
        <dbReference type="Proteomes" id="UP000095751"/>
    </source>
</evidence>
<reference evidence="4 5" key="1">
    <citation type="submission" date="2016-09" db="EMBL/GenBank/DDBJ databases">
        <title>Extensive genetic diversity and differential bi-allelic expression allows diatom success in the polar Southern Ocean.</title>
        <authorList>
            <consortium name="DOE Joint Genome Institute"/>
            <person name="Mock T."/>
            <person name="Otillar R.P."/>
            <person name="Strauss J."/>
            <person name="Dupont C."/>
            <person name="Frickenhaus S."/>
            <person name="Maumus F."/>
            <person name="Mcmullan M."/>
            <person name="Sanges R."/>
            <person name="Schmutz J."/>
            <person name="Toseland A."/>
            <person name="Valas R."/>
            <person name="Veluchamy A."/>
            <person name="Ward B.J."/>
            <person name="Allen A."/>
            <person name="Barry K."/>
            <person name="Falciatore A."/>
            <person name="Ferrante M."/>
            <person name="Fortunato A.E."/>
            <person name="Gloeckner G."/>
            <person name="Gruber A."/>
            <person name="Hipkin R."/>
            <person name="Janech M."/>
            <person name="Kroth P."/>
            <person name="Leese F."/>
            <person name="Lindquist E."/>
            <person name="Lyon B.R."/>
            <person name="Martin J."/>
            <person name="Mayer C."/>
            <person name="Parker M."/>
            <person name="Quesneville H."/>
            <person name="Raymond J."/>
            <person name="Uhlig C."/>
            <person name="Valentin K.U."/>
            <person name="Worden A.Z."/>
            <person name="Armbrust E.V."/>
            <person name="Bowler C."/>
            <person name="Green B."/>
            <person name="Moulton V."/>
            <person name="Van Oosterhout C."/>
            <person name="Grigoriev I."/>
        </authorList>
    </citation>
    <scope>NUCLEOTIDE SEQUENCE [LARGE SCALE GENOMIC DNA]</scope>
    <source>
        <strain evidence="4 5">CCMP1102</strain>
    </source>
</reference>
<organism evidence="4 5">
    <name type="scientific">Fragilariopsis cylindrus CCMP1102</name>
    <dbReference type="NCBI Taxonomy" id="635003"/>
    <lineage>
        <taxon>Eukaryota</taxon>
        <taxon>Sar</taxon>
        <taxon>Stramenopiles</taxon>
        <taxon>Ochrophyta</taxon>
        <taxon>Bacillariophyta</taxon>
        <taxon>Bacillariophyceae</taxon>
        <taxon>Bacillariophycidae</taxon>
        <taxon>Bacillariales</taxon>
        <taxon>Bacillariaceae</taxon>
        <taxon>Fragilariopsis</taxon>
    </lineage>
</organism>
<dbReference type="Proteomes" id="UP000095751">
    <property type="component" value="Unassembled WGS sequence"/>
</dbReference>
<proteinExistence type="predicted"/>
<evidence type="ECO:0000259" key="3">
    <source>
        <dbReference type="PROSITE" id="PS50902"/>
    </source>
</evidence>
<dbReference type="Pfam" id="PF00258">
    <property type="entry name" value="Flavodoxin_1"/>
    <property type="match status" value="1"/>
</dbReference>
<dbReference type="GO" id="GO:0016491">
    <property type="term" value="F:oxidoreductase activity"/>
    <property type="evidence" value="ECO:0007669"/>
    <property type="project" value="TreeGrafter"/>
</dbReference>
<feature type="transmembrane region" description="Helical" evidence="2">
    <location>
        <begin position="209"/>
        <end position="229"/>
    </location>
</feature>
<dbReference type="SUPFAM" id="SSF52218">
    <property type="entry name" value="Flavoproteins"/>
    <property type="match status" value="1"/>
</dbReference>
<protein>
    <submittedName>
        <fullName evidence="4">Flavo protein</fullName>
    </submittedName>
</protein>
<dbReference type="OrthoDB" id="1688044at2759"/>
<sequence>MCVPTNSSPLRILAVWGSECGGTKKETQQLVEGWETTEKYVVTVLEGDKAADKFDQITVENYDLLVVLTSSFGDGDPPTGFGKFLYKMYESAKDGKKAFAGLEHAVLGFGSTHYYTFQNVPRLCDRLLEESGSRRCLMRKEIDEMEELSDNVESIKVWNSSFVKYCNEKKSSATTKIASESVCKWTEPESEVFEKKLGPDGYDLGSGPAVSPVAIFAVIGVAVAAFAYFKFVKDGTEEAA</sequence>
<keyword evidence="2" id="KW-1133">Transmembrane helix</keyword>
<dbReference type="InterPro" id="IPR008254">
    <property type="entry name" value="Flavodoxin/NO_synth"/>
</dbReference>
<feature type="domain" description="Flavodoxin-like" evidence="3">
    <location>
        <begin position="12"/>
        <end position="163"/>
    </location>
</feature>
<dbReference type="GO" id="GO:0010181">
    <property type="term" value="F:FMN binding"/>
    <property type="evidence" value="ECO:0007669"/>
    <property type="project" value="InterPro"/>
</dbReference>
<dbReference type="PANTHER" id="PTHR19384">
    <property type="entry name" value="NITRIC OXIDE SYNTHASE-RELATED"/>
    <property type="match status" value="1"/>
</dbReference>
<keyword evidence="1" id="KW-0285">Flavoprotein</keyword>
<evidence type="ECO:0000256" key="2">
    <source>
        <dbReference type="SAM" id="Phobius"/>
    </source>
</evidence>
<dbReference type="KEGG" id="fcy:FRACYDRAFT_249017"/>
<dbReference type="GO" id="GO:0005829">
    <property type="term" value="C:cytosol"/>
    <property type="evidence" value="ECO:0007669"/>
    <property type="project" value="TreeGrafter"/>
</dbReference>
<dbReference type="EMBL" id="KV784377">
    <property type="protein sequence ID" value="OEU09104.1"/>
    <property type="molecule type" value="Genomic_DNA"/>
</dbReference>
<evidence type="ECO:0000256" key="1">
    <source>
        <dbReference type="ARBA" id="ARBA00022630"/>
    </source>
</evidence>
<dbReference type="PANTHER" id="PTHR19384:SF17">
    <property type="entry name" value="NADPH--CYTOCHROME P450 REDUCTASE"/>
    <property type="match status" value="1"/>
</dbReference>
<dbReference type="PRINTS" id="PR00369">
    <property type="entry name" value="FLAVODOXIN"/>
</dbReference>
<accession>A0A1E7ETJ1</accession>
<dbReference type="InterPro" id="IPR029039">
    <property type="entry name" value="Flavoprotein-like_sf"/>
</dbReference>
<dbReference type="InterPro" id="IPR001094">
    <property type="entry name" value="Flavdoxin-like"/>
</dbReference>
<keyword evidence="2" id="KW-0472">Membrane</keyword>
<keyword evidence="2" id="KW-0812">Transmembrane</keyword>
<dbReference type="PROSITE" id="PS50902">
    <property type="entry name" value="FLAVODOXIN_LIKE"/>
    <property type="match status" value="1"/>
</dbReference>
<dbReference type="InParanoid" id="A0A1E7ETJ1"/>